<evidence type="ECO:0000256" key="1">
    <source>
        <dbReference type="SAM" id="MobiDB-lite"/>
    </source>
</evidence>
<feature type="region of interest" description="Disordered" evidence="1">
    <location>
        <begin position="119"/>
        <end position="159"/>
    </location>
</feature>
<feature type="compositionally biased region" description="Polar residues" evidence="1">
    <location>
        <begin position="140"/>
        <end position="159"/>
    </location>
</feature>
<dbReference type="HOGENOM" id="CLU_765397_0_0_1"/>
<feature type="compositionally biased region" description="Basic and acidic residues" evidence="1">
    <location>
        <begin position="82"/>
        <end position="94"/>
    </location>
</feature>
<dbReference type="AlphaFoldDB" id="F8QEL2"/>
<name>F8QEL2_SERL3</name>
<feature type="compositionally biased region" description="Low complexity" evidence="1">
    <location>
        <begin position="1"/>
        <end position="13"/>
    </location>
</feature>
<evidence type="ECO:0000313" key="3">
    <source>
        <dbReference type="Proteomes" id="UP000008063"/>
    </source>
</evidence>
<reference evidence="3" key="1">
    <citation type="journal article" date="2011" name="Science">
        <title>The plant cell wall-decomposing machinery underlies the functional diversity of forest fungi.</title>
        <authorList>
            <person name="Eastwood D.C."/>
            <person name="Floudas D."/>
            <person name="Binder M."/>
            <person name="Majcherczyk A."/>
            <person name="Schneider P."/>
            <person name="Aerts A."/>
            <person name="Asiegbu F.O."/>
            <person name="Baker S.E."/>
            <person name="Barry K."/>
            <person name="Bendiksby M."/>
            <person name="Blumentritt M."/>
            <person name="Coutinho P.M."/>
            <person name="Cullen D."/>
            <person name="de Vries R.P."/>
            <person name="Gathman A."/>
            <person name="Goodell B."/>
            <person name="Henrissat B."/>
            <person name="Ihrmark K."/>
            <person name="Kauserud H."/>
            <person name="Kohler A."/>
            <person name="LaButti K."/>
            <person name="Lapidus A."/>
            <person name="Lavin J.L."/>
            <person name="Lee Y.-H."/>
            <person name="Lindquist E."/>
            <person name="Lilly W."/>
            <person name="Lucas S."/>
            <person name="Morin E."/>
            <person name="Murat C."/>
            <person name="Oguiza J.A."/>
            <person name="Park J."/>
            <person name="Pisabarro A.G."/>
            <person name="Riley R."/>
            <person name="Rosling A."/>
            <person name="Salamov A."/>
            <person name="Schmidt O."/>
            <person name="Schmutz J."/>
            <person name="Skrede I."/>
            <person name="Stenlid J."/>
            <person name="Wiebenga A."/>
            <person name="Xie X."/>
            <person name="Kuees U."/>
            <person name="Hibbett D.S."/>
            <person name="Hoffmeister D."/>
            <person name="Hoegberg N."/>
            <person name="Martin F."/>
            <person name="Grigoriev I.V."/>
            <person name="Watkinson S.C."/>
        </authorList>
    </citation>
    <scope>NUCLEOTIDE SEQUENCE [LARGE SCALE GENOMIC DNA]</scope>
    <source>
        <strain evidence="3">strain S7.3</strain>
    </source>
</reference>
<gene>
    <name evidence="2" type="ORF">SERLA73DRAFT_189810</name>
</gene>
<dbReference type="InParanoid" id="F8QEL2"/>
<dbReference type="EMBL" id="GL945493">
    <property type="protein sequence ID" value="EGN93268.1"/>
    <property type="molecule type" value="Genomic_DNA"/>
</dbReference>
<sequence>MASSMASQSPNSSSRHDRPVKGRPKNRSSLLTAHKGELTTVKGTFKPPPAADLSLENSDPAGNAAIDIDQELFGVESETEEIGDKREEKAKVKASEPAPSGDELLHIAGINEDATNLSDFEEDAPAGNPKSSAAADAEAPQSSVEVNKQTSPSALPSSRDISAAWKSSTIFGPLYLGVSNSHASPPGTHNDSASRPAFSVTFNTSMSIPVSFKDIYTKNGSAALDTIIDNVRTGPPGTFYGQNCALSLIHTLQGERTGARVTAEASEGNEGEKQFLHFYNRLHSGEVFLMMAGAEPLVFYSANNEPAAEWLATPQTLVGLPNTVLVCCVSIANRLSFADVAFQNSKETVPWSSSYNTTLTSA</sequence>
<feature type="region of interest" description="Disordered" evidence="1">
    <location>
        <begin position="1"/>
        <end position="105"/>
    </location>
</feature>
<evidence type="ECO:0000313" key="2">
    <source>
        <dbReference type="EMBL" id="EGN93268.1"/>
    </source>
</evidence>
<accession>F8QEL2</accession>
<dbReference type="Proteomes" id="UP000008063">
    <property type="component" value="Unassembled WGS sequence"/>
</dbReference>
<dbReference type="STRING" id="936435.F8QEL2"/>
<keyword evidence="3" id="KW-1185">Reference proteome</keyword>
<organism evidence="3">
    <name type="scientific">Serpula lacrymans var. lacrymans (strain S7.3)</name>
    <name type="common">Dry rot fungus</name>
    <dbReference type="NCBI Taxonomy" id="936435"/>
    <lineage>
        <taxon>Eukaryota</taxon>
        <taxon>Fungi</taxon>
        <taxon>Dikarya</taxon>
        <taxon>Basidiomycota</taxon>
        <taxon>Agaricomycotina</taxon>
        <taxon>Agaricomycetes</taxon>
        <taxon>Agaricomycetidae</taxon>
        <taxon>Boletales</taxon>
        <taxon>Coniophorineae</taxon>
        <taxon>Serpulaceae</taxon>
        <taxon>Serpula</taxon>
    </lineage>
</organism>
<protein>
    <submittedName>
        <fullName evidence="2">Uncharacterized protein</fullName>
    </submittedName>
</protein>
<proteinExistence type="predicted"/>
<dbReference type="OrthoDB" id="331341at2759"/>